<proteinExistence type="predicted"/>
<accession>A0A7H0ICH7</accession>
<dbReference type="EMBL" id="CP060828">
    <property type="protein sequence ID" value="QNP70493.1"/>
    <property type="molecule type" value="Genomic_DNA"/>
</dbReference>
<reference evidence="1 2" key="1">
    <citation type="submission" date="2020-08" db="EMBL/GenBank/DDBJ databases">
        <title>A novel species.</title>
        <authorList>
            <person name="Gao J."/>
        </authorList>
    </citation>
    <scope>NUCLEOTIDE SEQUENCE [LARGE SCALE GENOMIC DNA]</scope>
    <source>
        <strain evidence="1 2">CRXT-G-22</strain>
    </source>
</reference>
<organism evidence="1 2">
    <name type="scientific">Streptomyces roseirectus</name>
    <dbReference type="NCBI Taxonomy" id="2768066"/>
    <lineage>
        <taxon>Bacteria</taxon>
        <taxon>Bacillati</taxon>
        <taxon>Actinomycetota</taxon>
        <taxon>Actinomycetes</taxon>
        <taxon>Kitasatosporales</taxon>
        <taxon>Streptomycetaceae</taxon>
        <taxon>Streptomyces</taxon>
    </lineage>
</organism>
<keyword evidence="2" id="KW-1185">Reference proteome</keyword>
<dbReference type="AlphaFoldDB" id="A0A7H0ICH7"/>
<dbReference type="Pfam" id="PF19979">
    <property type="entry name" value="DUF6415"/>
    <property type="match status" value="1"/>
</dbReference>
<dbReference type="Proteomes" id="UP000516052">
    <property type="component" value="Chromosome"/>
</dbReference>
<name>A0A7H0ICH7_9ACTN</name>
<dbReference type="RefSeq" id="WP_187747504.1">
    <property type="nucleotide sequence ID" value="NZ_CP060828.1"/>
</dbReference>
<sequence length="164" mass="17573">MTDGTAPSEELPRGSGMTIQVYTVNRHGTVTSDRGTTFVPARAPEATPVEEEAVTGVVTVCAEAQWFLAQETLPRHQTVQGLAREFSACLSRQIPCVEKLAGERGLDDPQAMTALAGVATARRRMNVPVQRGLVAEVERVGQLARSVLALHTHVGTLTDARTGR</sequence>
<evidence type="ECO:0000313" key="1">
    <source>
        <dbReference type="EMBL" id="QNP70493.1"/>
    </source>
</evidence>
<protein>
    <submittedName>
        <fullName evidence="1">Uncharacterized protein</fullName>
    </submittedName>
</protein>
<dbReference type="InterPro" id="IPR046300">
    <property type="entry name" value="DUF6415"/>
</dbReference>
<gene>
    <name evidence="1" type="ORF">IAG44_14285</name>
</gene>
<dbReference type="KEGG" id="sroi:IAG44_14285"/>
<evidence type="ECO:0000313" key="2">
    <source>
        <dbReference type="Proteomes" id="UP000516052"/>
    </source>
</evidence>